<dbReference type="EMBL" id="CP121671">
    <property type="protein sequence ID" value="WFT76435.1"/>
    <property type="molecule type" value="Genomic_DNA"/>
</dbReference>
<feature type="transmembrane region" description="Helical" evidence="1">
    <location>
        <begin position="219"/>
        <end position="243"/>
    </location>
</feature>
<dbReference type="Proteomes" id="UP001221597">
    <property type="component" value="Chromosome"/>
</dbReference>
<feature type="transmembrane region" description="Helical" evidence="1">
    <location>
        <begin position="97"/>
        <end position="119"/>
    </location>
</feature>
<keyword evidence="1" id="KW-0812">Transmembrane</keyword>
<sequence>MLSTISRIISIHKWAVLACLLIIAYLLPYFILGEDTHIRVHDNLDSNIVWYKILAESGQIFAPPGTTLPYTINGLPRSALSSSLELMVWLYVWFEPFTAYTINQTMMRFVAFIGMYGLLRYFFRSRQKSNLIAAGAALCFAILPFWPSGALSIAGLPLALWAFLKIREQGKHTPIAFWVVIGLLPFHSSLILSFVFFLALMGLLWVIDWVRTTRVNRAFFLALVLMSSIYLIKNYLVIVSMFFTEGVTPHREEFNLGHNSFGDTLSLFSENFLTAHTHDMSVHLQVILPSVLLAITVAFIKKIRFDYLALAMVANFILSLWYAFWYWEGMRVIKDASMIFNTFNFSRIHFLSPMIWYIAFALALLILWRHVKFGRWVVFSLLVLQLWVLFPLNEETKYSRIGTPTFEEFYSQELFTEIKQYIGKDPEDYRVVSVAMHPTIAQYNGLYTLDTYNVTYPLSYKHKIREIIAPELEKNKTLESYFDTWGGRLYMYVAELGKDYFFSKNSNEVIDQLEINTEQLHNMGGDYVLSALPIQNHEKIDLEFEQSFQNKSSPWKIYLYRVDV</sequence>
<feature type="transmembrane region" description="Helical" evidence="1">
    <location>
        <begin position="12"/>
        <end position="32"/>
    </location>
</feature>
<protein>
    <submittedName>
        <fullName evidence="2">DUF6044 family protein</fullName>
    </submittedName>
</protein>
<feature type="transmembrane region" description="Helical" evidence="1">
    <location>
        <begin position="282"/>
        <end position="300"/>
    </location>
</feature>
<name>A0ABY8J243_9BACI</name>
<organism evidence="2 3">
    <name type="scientific">Halobacillus naozhouensis</name>
    <dbReference type="NCBI Taxonomy" id="554880"/>
    <lineage>
        <taxon>Bacteria</taxon>
        <taxon>Bacillati</taxon>
        <taxon>Bacillota</taxon>
        <taxon>Bacilli</taxon>
        <taxon>Bacillales</taxon>
        <taxon>Bacillaceae</taxon>
        <taxon>Halobacillus</taxon>
    </lineage>
</organism>
<dbReference type="RefSeq" id="WP_283078389.1">
    <property type="nucleotide sequence ID" value="NZ_CP121671.1"/>
</dbReference>
<evidence type="ECO:0000313" key="2">
    <source>
        <dbReference type="EMBL" id="WFT76435.1"/>
    </source>
</evidence>
<dbReference type="Pfam" id="PF19510">
    <property type="entry name" value="DUF6044"/>
    <property type="match status" value="1"/>
</dbReference>
<feature type="transmembrane region" description="Helical" evidence="1">
    <location>
        <begin position="373"/>
        <end position="390"/>
    </location>
</feature>
<evidence type="ECO:0000313" key="3">
    <source>
        <dbReference type="Proteomes" id="UP001221597"/>
    </source>
</evidence>
<dbReference type="InterPro" id="IPR046107">
    <property type="entry name" value="DUF6044"/>
</dbReference>
<reference evidence="2 3" key="1">
    <citation type="submission" date="2023-04" db="EMBL/GenBank/DDBJ databases">
        <title>Genome sequence of Halobacillus naozhouensis KACC 21980.</title>
        <authorList>
            <person name="Kim S."/>
            <person name="Heo J."/>
            <person name="Kwon S.-W."/>
        </authorList>
    </citation>
    <scope>NUCLEOTIDE SEQUENCE [LARGE SCALE GENOMIC DNA]</scope>
    <source>
        <strain evidence="2 3">KCTC 13234</strain>
    </source>
</reference>
<feature type="transmembrane region" description="Helical" evidence="1">
    <location>
        <begin position="347"/>
        <end position="368"/>
    </location>
</feature>
<feature type="transmembrane region" description="Helical" evidence="1">
    <location>
        <begin position="175"/>
        <end position="207"/>
    </location>
</feature>
<keyword evidence="3" id="KW-1185">Reference proteome</keyword>
<feature type="transmembrane region" description="Helical" evidence="1">
    <location>
        <begin position="307"/>
        <end position="327"/>
    </location>
</feature>
<evidence type="ECO:0000256" key="1">
    <source>
        <dbReference type="SAM" id="Phobius"/>
    </source>
</evidence>
<keyword evidence="1" id="KW-0472">Membrane</keyword>
<accession>A0ABY8J243</accession>
<keyword evidence="1" id="KW-1133">Transmembrane helix</keyword>
<proteinExistence type="predicted"/>
<feature type="transmembrane region" description="Helical" evidence="1">
    <location>
        <begin position="131"/>
        <end position="163"/>
    </location>
</feature>
<gene>
    <name evidence="2" type="ORF">P9989_08750</name>
</gene>